<keyword evidence="4 6" id="KW-0833">Ubl conjugation pathway</keyword>
<sequence>MAANVPPTQTALAAAVPPTANADGLPIVHPGKTVPKLPWPDIGHTGRWTVSSYKFGFGPECLTDGDPETFWHSDGGQPHFIMIEFNGRTTIQKVSVHLSFPFDDSYTPSTIAVRAGTGPSDLQDIRAITLDKPDGWITFDVTTEPNEDGDGFKPVGAYVLQVIVLANHMNGKDTHIRGLRILAPAEEEGDDGDPFKFKSQCYTLYQTLR</sequence>
<comment type="similarity">
    <text evidence="1 6">Belongs to the APC10 family.</text>
</comment>
<proteinExistence type="inferred from homology"/>
<dbReference type="CDD" id="cd08366">
    <property type="entry name" value="APC10"/>
    <property type="match status" value="1"/>
</dbReference>
<dbReference type="SMART" id="SM01337">
    <property type="entry name" value="APC10"/>
    <property type="match status" value="1"/>
</dbReference>
<evidence type="ECO:0000313" key="8">
    <source>
        <dbReference type="EMBL" id="TFK47753.1"/>
    </source>
</evidence>
<keyword evidence="9" id="KW-1185">Reference proteome</keyword>
<name>A0A5C3MS90_9AGAM</name>
<protein>
    <recommendedName>
        <fullName evidence="6">Anaphase-promoting complex subunit 10</fullName>
    </recommendedName>
</protein>
<gene>
    <name evidence="8" type="ORF">OE88DRAFT_1738282</name>
</gene>
<dbReference type="PANTHER" id="PTHR12936">
    <property type="entry name" value="ANAPHASE-PROMOTING COMPLEX 10"/>
    <property type="match status" value="1"/>
</dbReference>
<evidence type="ECO:0000256" key="1">
    <source>
        <dbReference type="ARBA" id="ARBA00006762"/>
    </source>
</evidence>
<keyword evidence="5 6" id="KW-0131">Cell cycle</keyword>
<evidence type="ECO:0000256" key="4">
    <source>
        <dbReference type="ARBA" id="ARBA00022786"/>
    </source>
</evidence>
<dbReference type="InterPro" id="IPR016901">
    <property type="entry name" value="APC10/Doc1"/>
</dbReference>
<dbReference type="PROSITE" id="PS51284">
    <property type="entry name" value="DOC"/>
    <property type="match status" value="1"/>
</dbReference>
<keyword evidence="2 6" id="KW-0132">Cell division</keyword>
<evidence type="ECO:0000256" key="2">
    <source>
        <dbReference type="ARBA" id="ARBA00022618"/>
    </source>
</evidence>
<dbReference type="GO" id="GO:0031145">
    <property type="term" value="P:anaphase-promoting complex-dependent catabolic process"/>
    <property type="evidence" value="ECO:0007669"/>
    <property type="project" value="InterPro"/>
</dbReference>
<evidence type="ECO:0000259" key="7">
    <source>
        <dbReference type="PROSITE" id="PS51284"/>
    </source>
</evidence>
<dbReference type="AlphaFoldDB" id="A0A5C3MS90"/>
<dbReference type="InterPro" id="IPR004939">
    <property type="entry name" value="APC_su10/DOC_dom"/>
</dbReference>
<evidence type="ECO:0000256" key="3">
    <source>
        <dbReference type="ARBA" id="ARBA00022776"/>
    </source>
</evidence>
<dbReference type="InterPro" id="IPR008979">
    <property type="entry name" value="Galactose-bd-like_sf"/>
</dbReference>
<reference evidence="8 9" key="1">
    <citation type="journal article" date="2019" name="Nat. Ecol. Evol.">
        <title>Megaphylogeny resolves global patterns of mushroom evolution.</title>
        <authorList>
            <person name="Varga T."/>
            <person name="Krizsan K."/>
            <person name="Foldi C."/>
            <person name="Dima B."/>
            <person name="Sanchez-Garcia M."/>
            <person name="Sanchez-Ramirez S."/>
            <person name="Szollosi G.J."/>
            <person name="Szarkandi J.G."/>
            <person name="Papp V."/>
            <person name="Albert L."/>
            <person name="Andreopoulos W."/>
            <person name="Angelini C."/>
            <person name="Antonin V."/>
            <person name="Barry K.W."/>
            <person name="Bougher N.L."/>
            <person name="Buchanan P."/>
            <person name="Buyck B."/>
            <person name="Bense V."/>
            <person name="Catcheside P."/>
            <person name="Chovatia M."/>
            <person name="Cooper J."/>
            <person name="Damon W."/>
            <person name="Desjardin D."/>
            <person name="Finy P."/>
            <person name="Geml J."/>
            <person name="Haridas S."/>
            <person name="Hughes K."/>
            <person name="Justo A."/>
            <person name="Karasinski D."/>
            <person name="Kautmanova I."/>
            <person name="Kiss B."/>
            <person name="Kocsube S."/>
            <person name="Kotiranta H."/>
            <person name="LaButti K.M."/>
            <person name="Lechner B.E."/>
            <person name="Liimatainen K."/>
            <person name="Lipzen A."/>
            <person name="Lukacs Z."/>
            <person name="Mihaltcheva S."/>
            <person name="Morgado L.N."/>
            <person name="Niskanen T."/>
            <person name="Noordeloos M.E."/>
            <person name="Ohm R.A."/>
            <person name="Ortiz-Santana B."/>
            <person name="Ovrebo C."/>
            <person name="Racz N."/>
            <person name="Riley R."/>
            <person name="Savchenko A."/>
            <person name="Shiryaev A."/>
            <person name="Soop K."/>
            <person name="Spirin V."/>
            <person name="Szebenyi C."/>
            <person name="Tomsovsky M."/>
            <person name="Tulloss R.E."/>
            <person name="Uehling J."/>
            <person name="Grigoriev I.V."/>
            <person name="Vagvolgyi C."/>
            <person name="Papp T."/>
            <person name="Martin F.M."/>
            <person name="Miettinen O."/>
            <person name="Hibbett D.S."/>
            <person name="Nagy L.G."/>
        </authorList>
    </citation>
    <scope>NUCLEOTIDE SEQUENCE [LARGE SCALE GENOMIC DNA]</scope>
    <source>
        <strain evidence="8 9">OMC1185</strain>
    </source>
</reference>
<dbReference type="Pfam" id="PF03256">
    <property type="entry name" value="ANAPC10"/>
    <property type="match status" value="1"/>
</dbReference>
<comment type="function">
    <text evidence="6">Component of the anaphase promoting complex/cyclosome (APC/C), a cell cycle-regulated E3 ubiquitin-protein ligase complex that controls progression through mitosis and the G1 phase of the cell cycle.</text>
</comment>
<dbReference type="GO" id="GO:0070979">
    <property type="term" value="P:protein K11-linked ubiquitination"/>
    <property type="evidence" value="ECO:0007669"/>
    <property type="project" value="TreeGrafter"/>
</dbReference>
<dbReference type="GO" id="GO:0051301">
    <property type="term" value="P:cell division"/>
    <property type="evidence" value="ECO:0007669"/>
    <property type="project" value="UniProtKB-KW"/>
</dbReference>
<dbReference type="Proteomes" id="UP000305948">
    <property type="component" value="Unassembled WGS sequence"/>
</dbReference>
<dbReference type="GO" id="GO:0005680">
    <property type="term" value="C:anaphase-promoting complex"/>
    <property type="evidence" value="ECO:0007669"/>
    <property type="project" value="InterPro"/>
</dbReference>
<dbReference type="SUPFAM" id="SSF49785">
    <property type="entry name" value="Galactose-binding domain-like"/>
    <property type="match status" value="1"/>
</dbReference>
<keyword evidence="3 6" id="KW-0498">Mitosis</keyword>
<organism evidence="8 9">
    <name type="scientific">Heliocybe sulcata</name>
    <dbReference type="NCBI Taxonomy" id="5364"/>
    <lineage>
        <taxon>Eukaryota</taxon>
        <taxon>Fungi</taxon>
        <taxon>Dikarya</taxon>
        <taxon>Basidiomycota</taxon>
        <taxon>Agaricomycotina</taxon>
        <taxon>Agaricomycetes</taxon>
        <taxon>Gloeophyllales</taxon>
        <taxon>Gloeophyllaceae</taxon>
        <taxon>Heliocybe</taxon>
    </lineage>
</organism>
<dbReference type="EMBL" id="ML213522">
    <property type="protein sequence ID" value="TFK47753.1"/>
    <property type="molecule type" value="Genomic_DNA"/>
</dbReference>
<dbReference type="STRING" id="5364.A0A5C3MS90"/>
<evidence type="ECO:0000256" key="5">
    <source>
        <dbReference type="ARBA" id="ARBA00023306"/>
    </source>
</evidence>
<dbReference type="Gene3D" id="2.60.120.260">
    <property type="entry name" value="Galactose-binding domain-like"/>
    <property type="match status" value="1"/>
</dbReference>
<accession>A0A5C3MS90</accession>
<dbReference type="PANTHER" id="PTHR12936:SF0">
    <property type="entry name" value="ANAPHASE-PROMOTING COMPLEX SUBUNIT 10"/>
    <property type="match status" value="1"/>
</dbReference>
<evidence type="ECO:0000313" key="9">
    <source>
        <dbReference type="Proteomes" id="UP000305948"/>
    </source>
</evidence>
<dbReference type="OrthoDB" id="24948at2759"/>
<feature type="domain" description="DOC" evidence="7">
    <location>
        <begin position="18"/>
        <end position="208"/>
    </location>
</feature>
<dbReference type="PIRSF" id="PIRSF028841">
    <property type="entry name" value="APC10_sub"/>
    <property type="match status" value="1"/>
</dbReference>
<evidence type="ECO:0000256" key="6">
    <source>
        <dbReference type="PIRNR" id="PIRNR028841"/>
    </source>
</evidence>